<comment type="caution">
    <text evidence="7">The sequence shown here is derived from an EMBL/GenBank/DDBJ whole genome shotgun (WGS) entry which is preliminary data.</text>
</comment>
<dbReference type="GO" id="GO:0051536">
    <property type="term" value="F:iron-sulfur cluster binding"/>
    <property type="evidence" value="ECO:0007669"/>
    <property type="project" value="UniProtKB-KW"/>
</dbReference>
<reference evidence="7 8" key="1">
    <citation type="submission" date="2013-11" db="EMBL/GenBank/DDBJ databases">
        <title>Single cell genomics of uncultured Tannerella BU063 (oral taxon 286).</title>
        <authorList>
            <person name="Beall C.J."/>
            <person name="Campbell A.G."/>
            <person name="Griffen A.L."/>
            <person name="Podar M."/>
            <person name="Leys E.J."/>
        </authorList>
    </citation>
    <scope>NUCLEOTIDE SEQUENCE [LARGE SCALE GENOMIC DNA]</scope>
    <source>
        <strain evidence="7">Cell 2</strain>
    </source>
</reference>
<evidence type="ECO:0000256" key="4">
    <source>
        <dbReference type="ARBA" id="ARBA00023004"/>
    </source>
</evidence>
<name>W2C1F5_9BACT</name>
<keyword evidence="2" id="KW-0949">S-adenosyl-L-methionine</keyword>
<dbReference type="SUPFAM" id="SSF102114">
    <property type="entry name" value="Radical SAM enzymes"/>
    <property type="match status" value="1"/>
</dbReference>
<evidence type="ECO:0000256" key="5">
    <source>
        <dbReference type="ARBA" id="ARBA00023014"/>
    </source>
</evidence>
<dbReference type="CDD" id="cd01335">
    <property type="entry name" value="Radical_SAM"/>
    <property type="match status" value="1"/>
</dbReference>
<dbReference type="InterPro" id="IPR058240">
    <property type="entry name" value="rSAM_sf"/>
</dbReference>
<organism evidence="7 8">
    <name type="scientific">Tannerella sp. oral taxon BU063 isolate Cell 2</name>
    <dbReference type="NCBI Taxonomy" id="1411148"/>
    <lineage>
        <taxon>Bacteria</taxon>
        <taxon>Pseudomonadati</taxon>
        <taxon>Bacteroidota</taxon>
        <taxon>Bacteroidia</taxon>
        <taxon>Bacteroidales</taxon>
        <taxon>Tannerellaceae</taxon>
        <taxon>Tannerella</taxon>
    </lineage>
</organism>
<sequence>MIEMIEQISIDLSNYCSKQCPFCYNHSRPEGATMWRPSEVIRLATDCIAHGVRAVSLGGGEPFEYDGVFDIIRALYPRCYLTVTTNGLPLEHDAVWLQLLRDAPDKIHVTIHRPHDADEVRRVEGLIRRLAATRIKPGLNLLVEADRVPEATAVFARFLGLLTRQQIILVPRRPDHTPSARQLAEVAGRQPFQAPACLTRCLRPERFVSISWDKQVNSCSYAGGKAPLRSLDHAGLLDALSRVTWQRCGS</sequence>
<dbReference type="PROSITE" id="PS51918">
    <property type="entry name" value="RADICAL_SAM"/>
    <property type="match status" value="1"/>
</dbReference>
<protein>
    <recommendedName>
        <fullName evidence="6">Radical SAM core domain-containing protein</fullName>
    </recommendedName>
</protein>
<dbReference type="Gene3D" id="3.20.20.70">
    <property type="entry name" value="Aldolase class I"/>
    <property type="match status" value="1"/>
</dbReference>
<evidence type="ECO:0000256" key="3">
    <source>
        <dbReference type="ARBA" id="ARBA00022723"/>
    </source>
</evidence>
<dbReference type="GO" id="GO:0003824">
    <property type="term" value="F:catalytic activity"/>
    <property type="evidence" value="ECO:0007669"/>
    <property type="project" value="InterPro"/>
</dbReference>
<dbReference type="SFLD" id="SFLDG01067">
    <property type="entry name" value="SPASM/twitch_domain_containing"/>
    <property type="match status" value="1"/>
</dbReference>
<feature type="domain" description="Radical SAM core" evidence="6">
    <location>
        <begin position="2"/>
        <end position="211"/>
    </location>
</feature>
<dbReference type="Proteomes" id="UP000018837">
    <property type="component" value="Unassembled WGS sequence"/>
</dbReference>
<evidence type="ECO:0000313" key="7">
    <source>
        <dbReference type="EMBL" id="ETK00878.1"/>
    </source>
</evidence>
<dbReference type="PATRIC" id="fig|1411148.3.peg.2082"/>
<dbReference type="PANTHER" id="PTHR11228:SF7">
    <property type="entry name" value="PQQA PEPTIDE CYCLASE"/>
    <property type="match status" value="1"/>
</dbReference>
<dbReference type="Pfam" id="PF04055">
    <property type="entry name" value="Radical_SAM"/>
    <property type="match status" value="1"/>
</dbReference>
<comment type="cofactor">
    <cofactor evidence="1">
        <name>[4Fe-4S] cluster</name>
        <dbReference type="ChEBI" id="CHEBI:49883"/>
    </cofactor>
</comment>
<proteinExistence type="predicted"/>
<dbReference type="PANTHER" id="PTHR11228">
    <property type="entry name" value="RADICAL SAM DOMAIN PROTEIN"/>
    <property type="match status" value="1"/>
</dbReference>
<evidence type="ECO:0000256" key="1">
    <source>
        <dbReference type="ARBA" id="ARBA00001966"/>
    </source>
</evidence>
<dbReference type="EMBL" id="AYUF01000494">
    <property type="protein sequence ID" value="ETK00878.1"/>
    <property type="molecule type" value="Genomic_DNA"/>
</dbReference>
<keyword evidence="5" id="KW-0411">Iron-sulfur</keyword>
<gene>
    <name evidence="7" type="ORF">N425_12540</name>
</gene>
<evidence type="ECO:0000259" key="6">
    <source>
        <dbReference type="PROSITE" id="PS51918"/>
    </source>
</evidence>
<evidence type="ECO:0000256" key="2">
    <source>
        <dbReference type="ARBA" id="ARBA00022691"/>
    </source>
</evidence>
<dbReference type="InterPro" id="IPR050377">
    <property type="entry name" value="Radical_SAM_PqqE_MftC-like"/>
</dbReference>
<keyword evidence="4" id="KW-0408">Iron</keyword>
<dbReference type="AlphaFoldDB" id="W2C1F5"/>
<evidence type="ECO:0000313" key="8">
    <source>
        <dbReference type="Proteomes" id="UP000018837"/>
    </source>
</evidence>
<accession>W2C1F5</accession>
<dbReference type="GO" id="GO:0046872">
    <property type="term" value="F:metal ion binding"/>
    <property type="evidence" value="ECO:0007669"/>
    <property type="project" value="UniProtKB-KW"/>
</dbReference>
<dbReference type="InterPro" id="IPR007197">
    <property type="entry name" value="rSAM"/>
</dbReference>
<keyword evidence="3" id="KW-0479">Metal-binding</keyword>
<dbReference type="InterPro" id="IPR013785">
    <property type="entry name" value="Aldolase_TIM"/>
</dbReference>
<dbReference type="SFLD" id="SFLDS00029">
    <property type="entry name" value="Radical_SAM"/>
    <property type="match status" value="1"/>
</dbReference>